<protein>
    <submittedName>
        <fullName evidence="2">Uncharacterized protein DUF1801</fullName>
    </submittedName>
</protein>
<proteinExistence type="predicted"/>
<feature type="domain" description="YdhG-like" evidence="1">
    <location>
        <begin position="65"/>
        <end position="168"/>
    </location>
</feature>
<dbReference type="Pfam" id="PF08818">
    <property type="entry name" value="DUF1801"/>
    <property type="match status" value="1"/>
</dbReference>
<dbReference type="InterPro" id="IPR014922">
    <property type="entry name" value="YdhG-like"/>
</dbReference>
<dbReference type="SUPFAM" id="SSF159888">
    <property type="entry name" value="YdhG-like"/>
    <property type="match status" value="1"/>
</dbReference>
<accession>A0A4R2GV49</accession>
<name>A0A4R2GV49_9ACTN</name>
<evidence type="ECO:0000313" key="3">
    <source>
        <dbReference type="Proteomes" id="UP000294508"/>
    </source>
</evidence>
<evidence type="ECO:0000313" key="2">
    <source>
        <dbReference type="EMBL" id="TCO14364.1"/>
    </source>
</evidence>
<comment type="caution">
    <text evidence="2">The sequence shown here is derived from an EMBL/GenBank/DDBJ whole genome shotgun (WGS) entry which is preliminary data.</text>
</comment>
<dbReference type="EMBL" id="SLWN01000024">
    <property type="protein sequence ID" value="TCO14364.1"/>
    <property type="molecule type" value="Genomic_DNA"/>
</dbReference>
<evidence type="ECO:0000259" key="1">
    <source>
        <dbReference type="Pfam" id="PF08818"/>
    </source>
</evidence>
<dbReference type="RefSeq" id="WP_132216478.1">
    <property type="nucleotide sequence ID" value="NZ_SLWN01000024.1"/>
</dbReference>
<dbReference type="Proteomes" id="UP000294508">
    <property type="component" value="Unassembled WGS sequence"/>
</dbReference>
<keyword evidence="3" id="KW-1185">Reference proteome</keyword>
<dbReference type="AlphaFoldDB" id="A0A4R2GV49"/>
<sequence length="175" mass="18890">MKRPSFLEAALALSRSWLSPTGPSASDAVWETAGMADAAGVVNRSGREHDTDFEDVIAGSSEPVQALARAIRDLVYDVLPETVEVVWKKQGSVGWGIGPKKFTEQFAYLMPYKNHVTLGFYRGGELPDPEGLLPTSGGSQVSGTLSMRSLKLTSLDDVRRPALRNLIAISTRTGI</sequence>
<organism evidence="2 3">
    <name type="scientific">Kribbella steppae</name>
    <dbReference type="NCBI Taxonomy" id="2512223"/>
    <lineage>
        <taxon>Bacteria</taxon>
        <taxon>Bacillati</taxon>
        <taxon>Actinomycetota</taxon>
        <taxon>Actinomycetes</taxon>
        <taxon>Propionibacteriales</taxon>
        <taxon>Kribbellaceae</taxon>
        <taxon>Kribbella</taxon>
    </lineage>
</organism>
<gene>
    <name evidence="2" type="ORF">EV652_12456</name>
</gene>
<dbReference type="OrthoDB" id="9811812at2"/>
<reference evidence="2 3" key="1">
    <citation type="journal article" date="2015" name="Stand. Genomic Sci.">
        <title>Genomic Encyclopedia of Bacterial and Archaeal Type Strains, Phase III: the genomes of soil and plant-associated and newly described type strains.</title>
        <authorList>
            <person name="Whitman W.B."/>
            <person name="Woyke T."/>
            <person name="Klenk H.P."/>
            <person name="Zhou Y."/>
            <person name="Lilburn T.G."/>
            <person name="Beck B.J."/>
            <person name="De Vos P."/>
            <person name="Vandamme P."/>
            <person name="Eisen J.A."/>
            <person name="Garrity G."/>
            <person name="Hugenholtz P."/>
            <person name="Kyrpides N.C."/>
        </authorList>
    </citation>
    <scope>NUCLEOTIDE SEQUENCE [LARGE SCALE GENOMIC DNA]</scope>
    <source>
        <strain evidence="2 3">VKM Ac-2572</strain>
    </source>
</reference>